<dbReference type="Pfam" id="PF06271">
    <property type="entry name" value="RDD"/>
    <property type="match status" value="1"/>
</dbReference>
<dbReference type="InterPro" id="IPR010432">
    <property type="entry name" value="RDD"/>
</dbReference>
<evidence type="ECO:0000313" key="9">
    <source>
        <dbReference type="EMBL" id="MFC6066309.1"/>
    </source>
</evidence>
<keyword evidence="2" id="KW-1003">Cell membrane</keyword>
<reference evidence="10" key="1">
    <citation type="journal article" date="2019" name="Int. J. Syst. Evol. Microbiol.">
        <title>The Global Catalogue of Microorganisms (GCM) 10K type strain sequencing project: providing services to taxonomists for standard genome sequencing and annotation.</title>
        <authorList>
            <consortium name="The Broad Institute Genomics Platform"/>
            <consortium name="The Broad Institute Genome Sequencing Center for Infectious Disease"/>
            <person name="Wu L."/>
            <person name="Ma J."/>
        </authorList>
    </citation>
    <scope>NUCLEOTIDE SEQUENCE [LARGE SCALE GENOMIC DNA]</scope>
    <source>
        <strain evidence="10">CGMCC 1.15180</strain>
    </source>
</reference>
<feature type="compositionally biased region" description="Pro residues" evidence="6">
    <location>
        <begin position="1"/>
        <end position="19"/>
    </location>
</feature>
<evidence type="ECO:0000256" key="4">
    <source>
        <dbReference type="ARBA" id="ARBA00022989"/>
    </source>
</evidence>
<evidence type="ECO:0000256" key="2">
    <source>
        <dbReference type="ARBA" id="ARBA00022475"/>
    </source>
</evidence>
<keyword evidence="4 7" id="KW-1133">Transmembrane helix</keyword>
<comment type="caution">
    <text evidence="9">The sequence shown here is derived from an EMBL/GenBank/DDBJ whole genome shotgun (WGS) entry which is preliminary data.</text>
</comment>
<dbReference type="EMBL" id="JBHSPX010000008">
    <property type="protein sequence ID" value="MFC6066309.1"/>
    <property type="molecule type" value="Genomic_DNA"/>
</dbReference>
<feature type="transmembrane region" description="Helical" evidence="7">
    <location>
        <begin position="57"/>
        <end position="76"/>
    </location>
</feature>
<evidence type="ECO:0000313" key="10">
    <source>
        <dbReference type="Proteomes" id="UP001596139"/>
    </source>
</evidence>
<feature type="transmembrane region" description="Helical" evidence="7">
    <location>
        <begin position="88"/>
        <end position="107"/>
    </location>
</feature>
<feature type="domain" description="RDD" evidence="8">
    <location>
        <begin position="47"/>
        <end position="177"/>
    </location>
</feature>
<organism evidence="9 10">
    <name type="scientific">Streptomyces ochraceiscleroticus</name>
    <dbReference type="NCBI Taxonomy" id="47761"/>
    <lineage>
        <taxon>Bacteria</taxon>
        <taxon>Bacillati</taxon>
        <taxon>Actinomycetota</taxon>
        <taxon>Actinomycetes</taxon>
        <taxon>Kitasatosporales</taxon>
        <taxon>Streptomycetaceae</taxon>
        <taxon>Streptomyces</taxon>
    </lineage>
</organism>
<proteinExistence type="predicted"/>
<dbReference type="InterPro" id="IPR051791">
    <property type="entry name" value="Pra-immunoreactive"/>
</dbReference>
<evidence type="ECO:0000256" key="3">
    <source>
        <dbReference type="ARBA" id="ARBA00022692"/>
    </source>
</evidence>
<keyword evidence="5 7" id="KW-0472">Membrane</keyword>
<protein>
    <submittedName>
        <fullName evidence="9">RDD family protein</fullName>
    </submittedName>
</protein>
<name>A0ABW1MR35_9ACTN</name>
<evidence type="ECO:0000256" key="5">
    <source>
        <dbReference type="ARBA" id="ARBA00023136"/>
    </source>
</evidence>
<dbReference type="PANTHER" id="PTHR36115">
    <property type="entry name" value="PROLINE-RICH ANTIGEN HOMOLOG-RELATED"/>
    <property type="match status" value="1"/>
</dbReference>
<comment type="subcellular location">
    <subcellularLocation>
        <location evidence="1">Cell membrane</location>
        <topology evidence="1">Multi-pass membrane protein</topology>
    </subcellularLocation>
</comment>
<feature type="region of interest" description="Disordered" evidence="6">
    <location>
        <begin position="1"/>
        <end position="38"/>
    </location>
</feature>
<sequence length="197" mass="21371">MSHPGPPPQTPYGYPPQQPPMKQQAHGSPYPPPQQAGFSYAPQHPPYAGWLQRAGAFVLDVLINFGPMWLLMGIGTGIAESSGESGEAFANIVAWIGVLAMIVAVVFQLRREGRTGQTVGKKVLGIRAIRERDGQMLGVGLALGRRLLQFLNNVVFGLGWWWAIWDAKSQTFADKITSVVVVRADAAPMPQPGGTWQ</sequence>
<evidence type="ECO:0000256" key="7">
    <source>
        <dbReference type="SAM" id="Phobius"/>
    </source>
</evidence>
<evidence type="ECO:0000259" key="8">
    <source>
        <dbReference type="Pfam" id="PF06271"/>
    </source>
</evidence>
<gene>
    <name evidence="9" type="ORF">ACFP4F_27725</name>
</gene>
<keyword evidence="10" id="KW-1185">Reference proteome</keyword>
<evidence type="ECO:0000256" key="1">
    <source>
        <dbReference type="ARBA" id="ARBA00004651"/>
    </source>
</evidence>
<dbReference type="Proteomes" id="UP001596139">
    <property type="component" value="Unassembled WGS sequence"/>
</dbReference>
<evidence type="ECO:0000256" key="6">
    <source>
        <dbReference type="SAM" id="MobiDB-lite"/>
    </source>
</evidence>
<dbReference type="PANTHER" id="PTHR36115:SF6">
    <property type="entry name" value="PROLINE-RICH ANTIGEN HOMOLOG"/>
    <property type="match status" value="1"/>
</dbReference>
<keyword evidence="3 7" id="KW-0812">Transmembrane</keyword>
<accession>A0ABW1MR35</accession>
<dbReference type="RefSeq" id="WP_051862270.1">
    <property type="nucleotide sequence ID" value="NZ_JBHSPX010000008.1"/>
</dbReference>